<evidence type="ECO:0000259" key="2">
    <source>
        <dbReference type="Pfam" id="PF03413"/>
    </source>
</evidence>
<dbReference type="Gene3D" id="3.10.450.40">
    <property type="match status" value="1"/>
</dbReference>
<proteinExistence type="predicted"/>
<comment type="caution">
    <text evidence="3">The sequence shown here is derived from an EMBL/GenBank/DDBJ whole genome shotgun (WGS) entry which is preliminary data.</text>
</comment>
<dbReference type="RefSeq" id="WP_284189876.1">
    <property type="nucleotide sequence ID" value="NZ_BSPX01000130.1"/>
</dbReference>
<reference evidence="4" key="1">
    <citation type="journal article" date="2019" name="Int. J. Syst. Evol. Microbiol.">
        <title>The Global Catalogue of Microorganisms (GCM) 10K type strain sequencing project: providing services to taxonomists for standard genome sequencing and annotation.</title>
        <authorList>
            <consortium name="The Broad Institute Genomics Platform"/>
            <consortium name="The Broad Institute Genome Sequencing Center for Infectious Disease"/>
            <person name="Wu L."/>
            <person name="Ma J."/>
        </authorList>
    </citation>
    <scope>NUCLEOTIDE SEQUENCE [LARGE SCALE GENOMIC DNA]</scope>
    <source>
        <strain evidence="4">NBRC 102407</strain>
    </source>
</reference>
<gene>
    <name evidence="3" type="ORF">GCM10007933_41850</name>
</gene>
<dbReference type="EMBL" id="BSPX01000130">
    <property type="protein sequence ID" value="GLT24692.1"/>
    <property type="molecule type" value="Genomic_DNA"/>
</dbReference>
<accession>A0ABQ6FHK2</accession>
<dbReference type="InterPro" id="IPR025711">
    <property type="entry name" value="PepSY"/>
</dbReference>
<dbReference type="Pfam" id="PF03413">
    <property type="entry name" value="PepSY"/>
    <property type="match status" value="1"/>
</dbReference>
<evidence type="ECO:0000313" key="4">
    <source>
        <dbReference type="Proteomes" id="UP001157167"/>
    </source>
</evidence>
<sequence length="103" mass="11220">MKILSLILAAAVAVGASLALTAQAGDRARAEDVRQLRESGKILPAEEIIVRARKIQPGQLVGLELEREGGRMIYEIKLIDNANKLHKLELDAASGELLSHREK</sequence>
<organism evidence="3 4">
    <name type="scientific">Zoogloea oryzae</name>
    <dbReference type="NCBI Taxonomy" id="310767"/>
    <lineage>
        <taxon>Bacteria</taxon>
        <taxon>Pseudomonadati</taxon>
        <taxon>Pseudomonadota</taxon>
        <taxon>Betaproteobacteria</taxon>
        <taxon>Rhodocyclales</taxon>
        <taxon>Zoogloeaceae</taxon>
        <taxon>Zoogloea</taxon>
    </lineage>
</organism>
<keyword evidence="4" id="KW-1185">Reference proteome</keyword>
<feature type="chain" id="PRO_5045518271" description="PepSY domain-containing protein" evidence="1">
    <location>
        <begin position="25"/>
        <end position="103"/>
    </location>
</feature>
<feature type="signal peptide" evidence="1">
    <location>
        <begin position="1"/>
        <end position="24"/>
    </location>
</feature>
<evidence type="ECO:0000313" key="3">
    <source>
        <dbReference type="EMBL" id="GLT24692.1"/>
    </source>
</evidence>
<name>A0ABQ6FHK2_9RHOO</name>
<protein>
    <recommendedName>
        <fullName evidence="2">PepSY domain-containing protein</fullName>
    </recommendedName>
</protein>
<feature type="domain" description="PepSY" evidence="2">
    <location>
        <begin position="43"/>
        <end position="100"/>
    </location>
</feature>
<keyword evidence="1" id="KW-0732">Signal</keyword>
<evidence type="ECO:0000256" key="1">
    <source>
        <dbReference type="SAM" id="SignalP"/>
    </source>
</evidence>
<dbReference type="Proteomes" id="UP001157167">
    <property type="component" value="Unassembled WGS sequence"/>
</dbReference>